<evidence type="ECO:0000256" key="11">
    <source>
        <dbReference type="SAM" id="MobiDB-lite"/>
    </source>
</evidence>
<evidence type="ECO:0000256" key="4">
    <source>
        <dbReference type="ARBA" id="ARBA00022538"/>
    </source>
</evidence>
<name>A0A9W8VCJ1_9HYPO</name>
<evidence type="ECO:0000256" key="3">
    <source>
        <dbReference type="ARBA" id="ARBA00022448"/>
    </source>
</evidence>
<comment type="caution">
    <text evidence="12">The sequence shown here is derived from an EMBL/GenBank/DDBJ whole genome shotgun (WGS) entry which is preliminary data.</text>
</comment>
<dbReference type="GO" id="GO:1990573">
    <property type="term" value="P:potassium ion import across plasma membrane"/>
    <property type="evidence" value="ECO:0007669"/>
    <property type="project" value="TreeGrafter"/>
</dbReference>
<evidence type="ECO:0000256" key="7">
    <source>
        <dbReference type="ARBA" id="ARBA00022989"/>
    </source>
</evidence>
<dbReference type="InterPro" id="IPR003445">
    <property type="entry name" value="Cat_transpt"/>
</dbReference>
<accession>A0A9W8VCJ1</accession>
<feature type="transmembrane region" description="Helical" evidence="10">
    <location>
        <begin position="334"/>
        <end position="358"/>
    </location>
</feature>
<reference evidence="12" key="1">
    <citation type="submission" date="2022-09" db="EMBL/GenBank/DDBJ databases">
        <title>Fusarium specimens isolated from Avocado Roots.</title>
        <authorList>
            <person name="Stajich J."/>
            <person name="Roper C."/>
            <person name="Heimlech-Rivalta G."/>
        </authorList>
    </citation>
    <scope>NUCLEOTIDE SEQUENCE</scope>
    <source>
        <strain evidence="12">CF00136</strain>
    </source>
</reference>
<dbReference type="GO" id="GO:0030007">
    <property type="term" value="P:intracellular potassium ion homeostasis"/>
    <property type="evidence" value="ECO:0007669"/>
    <property type="project" value="UniProtKB-UniRule"/>
</dbReference>
<dbReference type="PANTHER" id="PTHR31064:SF5">
    <property type="entry name" value="POTASSIUM ION TRANSPORTER (EUROFUNG)"/>
    <property type="match status" value="1"/>
</dbReference>
<dbReference type="InterPro" id="IPR004773">
    <property type="entry name" value="K/Na_transp_Trk1/HKT1"/>
</dbReference>
<feature type="transmembrane region" description="Helical" evidence="10">
    <location>
        <begin position="20"/>
        <end position="41"/>
    </location>
</feature>
<evidence type="ECO:0000256" key="8">
    <source>
        <dbReference type="ARBA" id="ARBA00023065"/>
    </source>
</evidence>
<dbReference type="PANTHER" id="PTHR31064">
    <property type="entry name" value="POTASSIUM TRANSPORT PROTEIN DDB_G0292412-RELATED"/>
    <property type="match status" value="1"/>
</dbReference>
<keyword evidence="7 10" id="KW-1133">Transmembrane helix</keyword>
<dbReference type="InterPro" id="IPR015958">
    <property type="entry name" value="Trk1_fungi"/>
</dbReference>
<evidence type="ECO:0000256" key="1">
    <source>
        <dbReference type="ARBA" id="ARBA00004141"/>
    </source>
</evidence>
<comment type="subcellular location">
    <subcellularLocation>
        <location evidence="1">Membrane</location>
        <topology evidence="1">Multi-pass membrane protein</topology>
    </subcellularLocation>
</comment>
<keyword evidence="6 10" id="KW-0630">Potassium</keyword>
<organism evidence="12 13">
    <name type="scientific">Fusarium torreyae</name>
    <dbReference type="NCBI Taxonomy" id="1237075"/>
    <lineage>
        <taxon>Eukaryota</taxon>
        <taxon>Fungi</taxon>
        <taxon>Dikarya</taxon>
        <taxon>Ascomycota</taxon>
        <taxon>Pezizomycotina</taxon>
        <taxon>Sordariomycetes</taxon>
        <taxon>Hypocreomycetidae</taxon>
        <taxon>Hypocreales</taxon>
        <taxon>Nectriaceae</taxon>
        <taxon>Fusarium</taxon>
    </lineage>
</organism>
<dbReference type="InterPro" id="IPR051143">
    <property type="entry name" value="TrkH_K-transport"/>
</dbReference>
<dbReference type="GO" id="GO:0005886">
    <property type="term" value="C:plasma membrane"/>
    <property type="evidence" value="ECO:0007669"/>
    <property type="project" value="InterPro"/>
</dbReference>
<dbReference type="Proteomes" id="UP001152049">
    <property type="component" value="Unassembled WGS sequence"/>
</dbReference>
<feature type="compositionally biased region" description="Basic and acidic residues" evidence="11">
    <location>
        <begin position="157"/>
        <end position="195"/>
    </location>
</feature>
<keyword evidence="4 10" id="KW-0633">Potassium transport</keyword>
<evidence type="ECO:0000256" key="6">
    <source>
        <dbReference type="ARBA" id="ARBA00022958"/>
    </source>
</evidence>
<comment type="similarity">
    <text evidence="2 10">Belongs to the TrkH potassium transport family.</text>
</comment>
<dbReference type="OrthoDB" id="9999863at2759"/>
<evidence type="ECO:0000313" key="13">
    <source>
        <dbReference type="Proteomes" id="UP001152049"/>
    </source>
</evidence>
<keyword evidence="9 10" id="KW-0472">Membrane</keyword>
<dbReference type="PIRSF" id="PIRSF002450">
    <property type="entry name" value="K+_transpter_TRK"/>
    <property type="match status" value="1"/>
</dbReference>
<dbReference type="NCBIfam" id="TIGR00934">
    <property type="entry name" value="2a38euk"/>
    <property type="match status" value="1"/>
</dbReference>
<evidence type="ECO:0000256" key="10">
    <source>
        <dbReference type="PIRNR" id="PIRNR002450"/>
    </source>
</evidence>
<evidence type="ECO:0000256" key="9">
    <source>
        <dbReference type="ARBA" id="ARBA00023136"/>
    </source>
</evidence>
<feature type="transmembrane region" description="Helical" evidence="10">
    <location>
        <begin position="470"/>
        <end position="490"/>
    </location>
</feature>
<dbReference type="EMBL" id="JAOQAZ010000017">
    <property type="protein sequence ID" value="KAJ4257355.1"/>
    <property type="molecule type" value="Genomic_DNA"/>
</dbReference>
<protein>
    <recommendedName>
        <fullName evidence="10">Potassium transport protein</fullName>
    </recommendedName>
</protein>
<dbReference type="Pfam" id="PF02386">
    <property type="entry name" value="TrkH"/>
    <property type="match status" value="1"/>
</dbReference>
<keyword evidence="3 10" id="KW-0813">Transport</keyword>
<keyword evidence="5 10" id="KW-0812">Transmembrane</keyword>
<keyword evidence="13" id="KW-1185">Reference proteome</keyword>
<evidence type="ECO:0000256" key="2">
    <source>
        <dbReference type="ARBA" id="ARBA00009137"/>
    </source>
</evidence>
<feature type="transmembrane region" description="Helical" evidence="10">
    <location>
        <begin position="410"/>
        <end position="432"/>
    </location>
</feature>
<gene>
    <name evidence="12" type="ORF">NW762_008473</name>
</gene>
<feature type="region of interest" description="Disordered" evidence="11">
    <location>
        <begin position="88"/>
        <end position="210"/>
    </location>
</feature>
<dbReference type="AlphaFoldDB" id="A0A9W8VCJ1"/>
<comment type="caution">
    <text evidence="10">Lacks conserved residue(s) required for the propagation of feature annotation.</text>
</comment>
<dbReference type="GO" id="GO:0140107">
    <property type="term" value="F:high-affinity potassium ion transmembrane transporter activity"/>
    <property type="evidence" value="ECO:0007669"/>
    <property type="project" value="TreeGrafter"/>
</dbReference>
<keyword evidence="8 10" id="KW-0406">Ion transport</keyword>
<feature type="transmembrane region" description="Helical" evidence="10">
    <location>
        <begin position="532"/>
        <end position="552"/>
    </location>
</feature>
<sequence>MGLSSFIFIYPKGNLSAVDAYFFGVSASTVTGLTTVDVPLLKTYQQLFLYFVPFVCNTVTVNVIVVVVRLIWFRRYLKKAAPALIRRRSPVGPDPEEDPEIGAKLPTLEPSDQRPVITRAVTDRLQGAGTEQDALPRIGTRSRTLPAPDNAAQSPSEDSKTTSREDNGTEQRGDQHEARITFDPSADRHPRHEQQDATLYIPGPRARDQGLPLVEVNSGRRFSRDTRDEDVIEPVSRTQSTPVGTLRRRRSAGLSLAQVRSVERVATVATSLFVIGNPAQTPKERQLARAPTLAAGDFPQLSREVTIGRNSIFHNLSSEDREELGGIEYKSLKLLLKIIVGYYACLHFLGAICLIGWIQHAPAKYTDYIAECGQNKVWWAIYSAQTMITNLGFTLTPDSMITFNDAPAPLLIMSVLALAGHTFYPVVLRLIIWTTSRLIPKQSSLQEPLSFLLNHPRRCYTLLFPSGPTWALFGILTLLNIVDILFIILLDLDNPTVTVLPGWQRFCAAVFQAVSSRHTGTATFNLANVNPAVQMALLVMMYVSAYPISIVVRSSNTYEERSLGLYDREDLQYDEEDGGSYFLTHLRNQLSFDLWYICLGIFCITIAEHSKIMDGEDPAFTMWPLVFEGVSAYCNVGLSLGYPTIASSFCTEFTTFSKLIICAMMIRGRHRGLPYALDRAIVLPTDKSFGASVSTRTESHEHNE</sequence>
<evidence type="ECO:0000256" key="5">
    <source>
        <dbReference type="ARBA" id="ARBA00022692"/>
    </source>
</evidence>
<proteinExistence type="inferred from homology"/>
<evidence type="ECO:0000313" key="12">
    <source>
        <dbReference type="EMBL" id="KAJ4257355.1"/>
    </source>
</evidence>
<feature type="transmembrane region" description="Helical" evidence="10">
    <location>
        <begin position="47"/>
        <end position="72"/>
    </location>
</feature>